<dbReference type="RefSeq" id="XP_011270272.1">
    <property type="nucleotide sequence ID" value="XM_011271970.1"/>
</dbReference>
<accession>A0A0D2X262</accession>
<dbReference type="GO" id="GO:0031267">
    <property type="term" value="F:small GTPase binding"/>
    <property type="evidence" value="ECO:0007669"/>
    <property type="project" value="TreeGrafter"/>
</dbReference>
<evidence type="ECO:0000313" key="3">
    <source>
        <dbReference type="EMBL" id="KJE92004.1"/>
    </source>
</evidence>
<dbReference type="SMART" id="SM00164">
    <property type="entry name" value="TBC"/>
    <property type="match status" value="1"/>
</dbReference>
<proteinExistence type="predicted"/>
<evidence type="ECO:0000313" key="4">
    <source>
        <dbReference type="Proteomes" id="UP000008743"/>
    </source>
</evidence>
<dbReference type="Proteomes" id="UP000008743">
    <property type="component" value="Unassembled WGS sequence"/>
</dbReference>
<protein>
    <recommendedName>
        <fullName evidence="2">Rab-GAP TBC domain-containing protein</fullName>
    </recommendedName>
</protein>
<dbReference type="PANTHER" id="PTHR47219:SF20">
    <property type="entry name" value="TBC1 DOMAIN FAMILY MEMBER 2B"/>
    <property type="match status" value="1"/>
</dbReference>
<name>A0A0D2X262_CAPO3</name>
<feature type="compositionally biased region" description="Low complexity" evidence="1">
    <location>
        <begin position="22"/>
        <end position="32"/>
    </location>
</feature>
<dbReference type="Gene3D" id="1.10.8.270">
    <property type="entry name" value="putative rabgap domain of human tbc1 domain family member 14 like domains"/>
    <property type="match status" value="1"/>
</dbReference>
<dbReference type="eggNOG" id="KOG2058">
    <property type="taxonomic scope" value="Eukaryota"/>
</dbReference>
<dbReference type="Pfam" id="PF00566">
    <property type="entry name" value="RabGAP-TBC"/>
    <property type="match status" value="1"/>
</dbReference>
<dbReference type="EMBL" id="KE346363">
    <property type="protein sequence ID" value="KJE92004.1"/>
    <property type="molecule type" value="Genomic_DNA"/>
</dbReference>
<dbReference type="PhylomeDB" id="A0A0D2X262"/>
<dbReference type="FunCoup" id="A0A0D2X262">
    <property type="interactions" value="67"/>
</dbReference>
<dbReference type="GO" id="GO:0005096">
    <property type="term" value="F:GTPase activator activity"/>
    <property type="evidence" value="ECO:0007669"/>
    <property type="project" value="TreeGrafter"/>
</dbReference>
<feature type="domain" description="Rab-GAP TBC" evidence="2">
    <location>
        <begin position="115"/>
        <end position="305"/>
    </location>
</feature>
<dbReference type="PANTHER" id="PTHR47219">
    <property type="entry name" value="RAB GTPASE-ACTIVATING PROTEIN 1-LIKE"/>
    <property type="match status" value="1"/>
</dbReference>
<dbReference type="STRING" id="595528.A0A0D2X262"/>
<dbReference type="InParanoid" id="A0A0D2X262"/>
<dbReference type="Gene3D" id="1.10.472.80">
    <property type="entry name" value="Ypt/Rab-GAP domain of gyp1p, domain 3"/>
    <property type="match status" value="1"/>
</dbReference>
<dbReference type="OrthoDB" id="294251at2759"/>
<evidence type="ECO:0000256" key="1">
    <source>
        <dbReference type="SAM" id="MobiDB-lite"/>
    </source>
</evidence>
<dbReference type="InterPro" id="IPR035969">
    <property type="entry name" value="Rab-GAP_TBC_sf"/>
</dbReference>
<dbReference type="InterPro" id="IPR050302">
    <property type="entry name" value="Rab_GAP_TBC_domain"/>
</dbReference>
<keyword evidence="4" id="KW-1185">Reference proteome</keyword>
<dbReference type="InterPro" id="IPR000195">
    <property type="entry name" value="Rab-GAP-TBC_dom"/>
</dbReference>
<organism evidence="3 4">
    <name type="scientific">Capsaspora owczarzaki (strain ATCC 30864)</name>
    <dbReference type="NCBI Taxonomy" id="595528"/>
    <lineage>
        <taxon>Eukaryota</taxon>
        <taxon>Filasterea</taxon>
        <taxon>Capsaspora</taxon>
    </lineage>
</organism>
<dbReference type="AlphaFoldDB" id="A0A0D2X262"/>
<gene>
    <name evidence="3" type="ORF">CAOG_008661</name>
</gene>
<evidence type="ECO:0000259" key="2">
    <source>
        <dbReference type="PROSITE" id="PS50086"/>
    </source>
</evidence>
<dbReference type="PROSITE" id="PS50086">
    <property type="entry name" value="TBC_RABGAP"/>
    <property type="match status" value="1"/>
</dbReference>
<feature type="region of interest" description="Disordered" evidence="1">
    <location>
        <begin position="1"/>
        <end position="71"/>
    </location>
</feature>
<reference evidence="4" key="1">
    <citation type="submission" date="2011-02" db="EMBL/GenBank/DDBJ databases">
        <title>The Genome Sequence of Capsaspora owczarzaki ATCC 30864.</title>
        <authorList>
            <person name="Russ C."/>
            <person name="Cuomo C."/>
            <person name="Burger G."/>
            <person name="Gray M.W."/>
            <person name="Holland P.W.H."/>
            <person name="King N."/>
            <person name="Lang F.B.F."/>
            <person name="Roger A.J."/>
            <person name="Ruiz-Trillo I."/>
            <person name="Young S.K."/>
            <person name="Zeng Q."/>
            <person name="Gargeya S."/>
            <person name="Alvarado L."/>
            <person name="Berlin A."/>
            <person name="Chapman S.B."/>
            <person name="Chen Z."/>
            <person name="Freedman E."/>
            <person name="Gellesch M."/>
            <person name="Goldberg J."/>
            <person name="Griggs A."/>
            <person name="Gujja S."/>
            <person name="Heilman E."/>
            <person name="Heiman D."/>
            <person name="Howarth C."/>
            <person name="Mehta T."/>
            <person name="Neiman D."/>
            <person name="Pearson M."/>
            <person name="Roberts A."/>
            <person name="Saif S."/>
            <person name="Shea T."/>
            <person name="Shenoy N."/>
            <person name="Sisk P."/>
            <person name="Stolte C."/>
            <person name="Sykes S."/>
            <person name="White J."/>
            <person name="Yandava C."/>
            <person name="Haas B."/>
            <person name="Nusbaum C."/>
            <person name="Birren B."/>
        </authorList>
    </citation>
    <scope>NUCLEOTIDE SEQUENCE</scope>
    <source>
        <strain evidence="4">ATCC 30864</strain>
    </source>
</reference>
<dbReference type="SUPFAM" id="SSF47923">
    <property type="entry name" value="Ypt/Rab-GAP domain of gyp1p"/>
    <property type="match status" value="2"/>
</dbReference>
<sequence>MFGRRATKDSGAGTEQADENIAASKAKANAAARRARADAGKPVFTATASMDDETELGERSHKHQDRYGFRTDDPSSPLKWDAIQEYLSHQYAAILMHRSSRWMHIYVRDLPVLKGVPSDWRAPVWLDICGATVFRQQNPNLYAQLLVDSPAKANPILTALFPRTFTLNRPPMDPMPSIQKLRRVLVAYAAYDPEIGYCQGLNFIAAMLLLVLRDESDAFYALTQIIGKDAHLAPRYHVPSMAPLLTDLAVAEELVRLRYPEIHDLFVRNGVTLSLIATKWFICMFIDSTPPETTMRIWDSFLYEGSKVLFRVTLALIQIHHQELLRAKDMASFFNGVKNSSLAAVDCHHLMDVAFNKLGTFRRSLINALREELAAPSTH</sequence>